<protein>
    <submittedName>
        <fullName evidence="1">Uncharacterized protein</fullName>
    </submittedName>
</protein>
<gene>
    <name evidence="1" type="ORF">TKK_000015</name>
</gene>
<reference evidence="1 2" key="1">
    <citation type="journal article" date="2024" name="bioRxiv">
        <title>A reference genome for Trichogramma kaykai: A tiny desert-dwelling parasitoid wasp with competing sex-ratio distorters.</title>
        <authorList>
            <person name="Culotta J."/>
            <person name="Lindsey A.R."/>
        </authorList>
    </citation>
    <scope>NUCLEOTIDE SEQUENCE [LARGE SCALE GENOMIC DNA]</scope>
    <source>
        <strain evidence="1 2">KSX58</strain>
    </source>
</reference>
<sequence length="100" mass="11902">MLRIFTRSGIVQSRIQIIHNFTHNFKFILPYDKFGNHMYSLQDTQFLINSSRGHFYQSNIRAIHSRSLAYRYIVCLELRVVGRAERERDLFSNADDCTLE</sequence>
<comment type="caution">
    <text evidence="1">The sequence shown here is derived from an EMBL/GenBank/DDBJ whole genome shotgun (WGS) entry which is preliminary data.</text>
</comment>
<organism evidence="1 2">
    <name type="scientific">Trichogramma kaykai</name>
    <dbReference type="NCBI Taxonomy" id="54128"/>
    <lineage>
        <taxon>Eukaryota</taxon>
        <taxon>Metazoa</taxon>
        <taxon>Ecdysozoa</taxon>
        <taxon>Arthropoda</taxon>
        <taxon>Hexapoda</taxon>
        <taxon>Insecta</taxon>
        <taxon>Pterygota</taxon>
        <taxon>Neoptera</taxon>
        <taxon>Endopterygota</taxon>
        <taxon>Hymenoptera</taxon>
        <taxon>Apocrita</taxon>
        <taxon>Proctotrupomorpha</taxon>
        <taxon>Chalcidoidea</taxon>
        <taxon>Trichogrammatidae</taxon>
        <taxon>Trichogramma</taxon>
    </lineage>
</organism>
<name>A0ABD2XQZ1_9HYME</name>
<dbReference type="EMBL" id="JBJJXI010000002">
    <property type="protein sequence ID" value="KAL3407752.1"/>
    <property type="molecule type" value="Genomic_DNA"/>
</dbReference>
<evidence type="ECO:0000313" key="2">
    <source>
        <dbReference type="Proteomes" id="UP001627154"/>
    </source>
</evidence>
<dbReference type="Proteomes" id="UP001627154">
    <property type="component" value="Unassembled WGS sequence"/>
</dbReference>
<evidence type="ECO:0000313" key="1">
    <source>
        <dbReference type="EMBL" id="KAL3407752.1"/>
    </source>
</evidence>
<proteinExistence type="predicted"/>
<keyword evidence="2" id="KW-1185">Reference proteome</keyword>
<accession>A0ABD2XQZ1</accession>
<dbReference type="AlphaFoldDB" id="A0ABD2XQZ1"/>